<gene>
    <name evidence="5" type="ORF">NTJ_13325</name>
</gene>
<dbReference type="EMBL" id="AP028919">
    <property type="protein sequence ID" value="BET00513.1"/>
    <property type="molecule type" value="Genomic_DNA"/>
</dbReference>
<evidence type="ECO:0000313" key="6">
    <source>
        <dbReference type="Proteomes" id="UP001307889"/>
    </source>
</evidence>
<feature type="chain" id="PRO_5045436036" evidence="4">
    <location>
        <begin position="20"/>
        <end position="427"/>
    </location>
</feature>
<proteinExistence type="inferred from homology"/>
<feature type="signal peptide" evidence="4">
    <location>
        <begin position="1"/>
        <end position="19"/>
    </location>
</feature>
<evidence type="ECO:0000256" key="4">
    <source>
        <dbReference type="SAM" id="SignalP"/>
    </source>
</evidence>
<evidence type="ECO:0000256" key="1">
    <source>
        <dbReference type="ARBA" id="ARBA00004613"/>
    </source>
</evidence>
<accession>A0ABN7B802</accession>
<reference evidence="5 6" key="1">
    <citation type="submission" date="2023-09" db="EMBL/GenBank/DDBJ databases">
        <title>Nesidiocoris tenuis whole genome shotgun sequence.</title>
        <authorList>
            <person name="Shibata T."/>
            <person name="Shimoda M."/>
            <person name="Kobayashi T."/>
            <person name="Uehara T."/>
        </authorList>
    </citation>
    <scope>NUCLEOTIDE SEQUENCE [LARGE SCALE GENOMIC DNA]</scope>
    <source>
        <strain evidence="5 6">Japan</strain>
    </source>
</reference>
<organism evidence="5 6">
    <name type="scientific">Nesidiocoris tenuis</name>
    <dbReference type="NCBI Taxonomy" id="355587"/>
    <lineage>
        <taxon>Eukaryota</taxon>
        <taxon>Metazoa</taxon>
        <taxon>Ecdysozoa</taxon>
        <taxon>Arthropoda</taxon>
        <taxon>Hexapoda</taxon>
        <taxon>Insecta</taxon>
        <taxon>Pterygota</taxon>
        <taxon>Neoptera</taxon>
        <taxon>Paraneoptera</taxon>
        <taxon>Hemiptera</taxon>
        <taxon>Heteroptera</taxon>
        <taxon>Panheteroptera</taxon>
        <taxon>Cimicomorpha</taxon>
        <taxon>Miridae</taxon>
        <taxon>Dicyphina</taxon>
        <taxon>Nesidiocoris</taxon>
    </lineage>
</organism>
<protein>
    <submittedName>
        <fullName evidence="5">Major royal jelly protein</fullName>
    </submittedName>
</protein>
<comment type="similarity">
    <text evidence="2">Belongs to the major royal jelly protein family.</text>
</comment>
<evidence type="ECO:0000256" key="3">
    <source>
        <dbReference type="ARBA" id="ARBA00022525"/>
    </source>
</evidence>
<name>A0ABN7B802_9HEMI</name>
<dbReference type="InterPro" id="IPR017996">
    <property type="entry name" value="MRJP/yellow-related"/>
</dbReference>
<dbReference type="Gene3D" id="2.120.10.30">
    <property type="entry name" value="TolB, C-terminal domain"/>
    <property type="match status" value="1"/>
</dbReference>
<keyword evidence="3" id="KW-0964">Secreted</keyword>
<sequence>MPTTAVASFLVLATSLVAGSPAGAGLRREAICKNSLYPSGHHINWTCPEQKTLYIDKGLYTPKNILVSRVQIFGCRAYILTPRFLCGVPFTLGTLNMNGPCKAEPLLSPFPNWESHEASNANSKGNKNIINAVDVFIDRKKIMWILDVGITETLDKPKVIGHPKVLAICIQTSKIVAVVDLSKLCTPNSRFHELQVEVTEEDDTYIYVSDAGCKAIVVYDYSRDKGFKVQLPPEVADDCTSAKDILYLTLMNNTVIYFSFMNGKKMYKTETTNLRCPKTLSEYEEVGTKPGKLVILGSDRKTKMFFRTKGENQIFLWDTCQPFKSSSFVTVDSPPAGMFSTHVVNGFMQFAWALSSDFPDFANGNRGAVGPRAKLHPIYQLEPAEQCEEKPTTCPSCRPKSPNQTPCPCPCPSSCPCISEHDNGGLS</sequence>
<dbReference type="PANTHER" id="PTHR10009:SF18">
    <property type="entry name" value="PROTEIN YELLOW-LIKE PROTEIN"/>
    <property type="match status" value="1"/>
</dbReference>
<dbReference type="InterPro" id="IPR011042">
    <property type="entry name" value="6-blade_b-propeller_TolB-like"/>
</dbReference>
<evidence type="ECO:0000313" key="5">
    <source>
        <dbReference type="EMBL" id="BET00513.1"/>
    </source>
</evidence>
<evidence type="ECO:0000256" key="2">
    <source>
        <dbReference type="ARBA" id="ARBA00009127"/>
    </source>
</evidence>
<keyword evidence="6" id="KW-1185">Reference proteome</keyword>
<dbReference type="PANTHER" id="PTHR10009">
    <property type="entry name" value="PROTEIN YELLOW-RELATED"/>
    <property type="match status" value="1"/>
</dbReference>
<dbReference type="Proteomes" id="UP001307889">
    <property type="component" value="Chromosome 11"/>
</dbReference>
<comment type="subcellular location">
    <subcellularLocation>
        <location evidence="1">Secreted</location>
    </subcellularLocation>
</comment>
<keyword evidence="4" id="KW-0732">Signal</keyword>
<dbReference type="Pfam" id="PF03022">
    <property type="entry name" value="MRJP"/>
    <property type="match status" value="1"/>
</dbReference>